<dbReference type="SUPFAM" id="SSF52922">
    <property type="entry name" value="TK C-terminal domain-like"/>
    <property type="match status" value="1"/>
</dbReference>
<dbReference type="GO" id="GO:0004315">
    <property type="term" value="F:3-oxoacyl-[acyl-carrier-protein] synthase activity"/>
    <property type="evidence" value="ECO:0007669"/>
    <property type="project" value="InterPro"/>
</dbReference>
<dbReference type="Pfam" id="PF00676">
    <property type="entry name" value="E1_dh"/>
    <property type="match status" value="1"/>
</dbReference>
<dbReference type="PANTHER" id="PTHR42980">
    <property type="entry name" value="2-OXOISOVALERATE DEHYDROGENASE SUBUNIT BETA-RELATED"/>
    <property type="match status" value="1"/>
</dbReference>
<dbReference type="EMBL" id="BMJS01000013">
    <property type="protein sequence ID" value="GGF97885.1"/>
    <property type="molecule type" value="Genomic_DNA"/>
</dbReference>
<dbReference type="CDD" id="cd02000">
    <property type="entry name" value="TPP_E1_PDC_ADC_BCADC"/>
    <property type="match status" value="1"/>
</dbReference>
<dbReference type="SUPFAM" id="SSF51230">
    <property type="entry name" value="Single hybrid motif"/>
    <property type="match status" value="1"/>
</dbReference>
<dbReference type="SUPFAM" id="SSF53901">
    <property type="entry name" value="Thiolase-like"/>
    <property type="match status" value="1"/>
</dbReference>
<gene>
    <name evidence="10" type="ORF">GCM10010995_13880</name>
</gene>
<evidence type="ECO:0000256" key="7">
    <source>
        <dbReference type="ARBA" id="ARBA00023002"/>
    </source>
</evidence>
<accession>A0A8J2Z4C8</accession>
<feature type="domain" description="Lipoyl-binding" evidence="9">
    <location>
        <begin position="681"/>
        <end position="756"/>
    </location>
</feature>
<dbReference type="Pfam" id="PF00364">
    <property type="entry name" value="Biotin_lipoyl"/>
    <property type="match status" value="1"/>
</dbReference>
<comment type="function">
    <text evidence="3">E1 component of the 2-oxoglutarate dehydrogenase (OGDH) complex which catalyzes the decarboxylation of 2-oxoglutarate, the first step in the conversion of 2-oxoglutarate to succinyl-CoA and CO(2).</text>
</comment>
<dbReference type="CDD" id="cd00830">
    <property type="entry name" value="KAS_III"/>
    <property type="match status" value="1"/>
</dbReference>
<proteinExistence type="predicted"/>
<comment type="cofactor">
    <cofactor evidence="2">
        <name>thiamine diphosphate</name>
        <dbReference type="ChEBI" id="CHEBI:58937"/>
    </cofactor>
</comment>
<reference evidence="10" key="1">
    <citation type="journal article" date="2014" name="Int. J. Syst. Evol. Microbiol.">
        <title>Complete genome sequence of Corynebacterium casei LMG S-19264T (=DSM 44701T), isolated from a smear-ripened cheese.</title>
        <authorList>
            <consortium name="US DOE Joint Genome Institute (JGI-PGF)"/>
            <person name="Walter F."/>
            <person name="Albersmeier A."/>
            <person name="Kalinowski J."/>
            <person name="Ruckert C."/>
        </authorList>
    </citation>
    <scope>NUCLEOTIDE SEQUENCE</scope>
    <source>
        <strain evidence="10">CGMCC 1.15758</strain>
    </source>
</reference>
<dbReference type="RefSeq" id="WP_117002837.1">
    <property type="nucleotide sequence ID" value="NZ_BMJS01000013.1"/>
</dbReference>
<comment type="cofactor">
    <cofactor evidence="1">
        <name>(R)-lipoate</name>
        <dbReference type="ChEBI" id="CHEBI:83088"/>
    </cofactor>
</comment>
<dbReference type="Pfam" id="PF02780">
    <property type="entry name" value="Transketolase_C"/>
    <property type="match status" value="1"/>
</dbReference>
<dbReference type="InterPro" id="IPR016039">
    <property type="entry name" value="Thiolase-like"/>
</dbReference>
<dbReference type="PROSITE" id="PS50968">
    <property type="entry name" value="BIOTINYL_LIPOYL"/>
    <property type="match status" value="1"/>
</dbReference>
<dbReference type="InterPro" id="IPR003016">
    <property type="entry name" value="2-oxoA_DH_lipoyl-BS"/>
</dbReference>
<sequence>MNATTANLDMLINCYQKMYSIRQIDNTEAEMVNSGTANFLASSKGHEGAAIFAEYLKPQDWLHCHYRDKPLMHARGMEAKMFFYSSLCKAEGASNGRQMVIGVSERKLNIVSIITPVGNQALPAVGIAQSVKDDADNPIVYCGMGDGTTQQGEVLEAFAEAKRRTLPVLFVVQDNDYAISTQTKGNTFFSLPDHSQPNEFYDIPITYIDGTNPFASHEKVGKIISDMRQNRAPHIIVFKVERLNSHSNADDHRIYRSRDELTNIAHNDPVLLSRQFLLNAGVKESFLQEIEAKTSQAVREAMELALKGTTPKASFDAEAPLPEHLLPTAPEYRGDFSQETRLGMGAAMREVFRQRLLNDDRVCLLGEDIEDDKGDVFGVTKGLSTQFPGRVVNSPLAEATIMGVSIGMALTGKRPVAFIQFADFMPPAYNLLFTELATMYWRSNGDWECPVIVFAACGGYRPGLGPFHAQTNEGTFAHIPGIDVYMPSNAADAAGMLNAAFESNRPSVFLYPKKLLNNASIADTTSTDVEKQIIPVGKARIVKAGSDITFVGWGNTVSLCQEAAETLETVGIDSEIIDLRTIKPYDLATVLASVEKTGHLIVTHEDNHTCGVGGDLIASVVEHAKRAVKVKRITRADTYVPCNFDNQMEVLPSYERILTGAAELLDLSLEWEIKNHNDAGFYNVEVIGASPSDESVLITELHVKVGDEIKVGDKLVDLEASKSAGEILSPSNGTIEEIYVEESQRATVGENLLKLRLPAGAQDKQKIQKRPILTRKIQQEIAKQNKQHSIYPVGISTPSFRTGSRLVTNDELLQNFPEHTSRDIIDRTGIESRFWLADHENIVDLATDVAKDALTRGNLKLSDIDMLICTTTTPDQYISPSMACLILERLYQTYGEHNVPAYDINAACSGYLYGLQSARDYLQTRPNKRVLLISAEYMTKRMDQKDFDTAFLFGDAATATIINGDQHQADSKAIIDEISLTAIAENGDVLNIPTDESKFTQLQGKKLFTFAVKTMSMIMHKCCQQANIALNTVDLVIPHQANQRISNAVEKRLKMHSGTLYSNITRFGNTSSCTIPIALGETLDAQATDKTVALCAFGSGFTAAAALLRTK</sequence>
<keyword evidence="6" id="KW-0450">Lipoyl</keyword>
<evidence type="ECO:0000313" key="10">
    <source>
        <dbReference type="EMBL" id="GGF97885.1"/>
    </source>
</evidence>
<keyword evidence="8" id="KW-0786">Thiamine pyrophosphate</keyword>
<dbReference type="GO" id="GO:0006633">
    <property type="term" value="P:fatty acid biosynthetic process"/>
    <property type="evidence" value="ECO:0007669"/>
    <property type="project" value="InterPro"/>
</dbReference>
<dbReference type="SMART" id="SM00861">
    <property type="entry name" value="Transket_pyr"/>
    <property type="match status" value="1"/>
</dbReference>
<evidence type="ECO:0000259" key="9">
    <source>
        <dbReference type="PROSITE" id="PS50968"/>
    </source>
</evidence>
<dbReference type="PROSITE" id="PS00189">
    <property type="entry name" value="LIPOYL"/>
    <property type="match status" value="1"/>
</dbReference>
<reference evidence="10" key="2">
    <citation type="submission" date="2020-09" db="EMBL/GenBank/DDBJ databases">
        <authorList>
            <person name="Sun Q."/>
            <person name="Zhou Y."/>
        </authorList>
    </citation>
    <scope>NUCLEOTIDE SEQUENCE</scope>
    <source>
        <strain evidence="10">CGMCC 1.15758</strain>
    </source>
</reference>
<dbReference type="Proteomes" id="UP000636949">
    <property type="component" value="Unassembled WGS sequence"/>
</dbReference>
<dbReference type="GO" id="GO:0009083">
    <property type="term" value="P:branched-chain amino acid catabolic process"/>
    <property type="evidence" value="ECO:0007669"/>
    <property type="project" value="TreeGrafter"/>
</dbReference>
<organism evidence="10 11">
    <name type="scientific">Cysteiniphilum litorale</name>
    <dbReference type="NCBI Taxonomy" id="2056700"/>
    <lineage>
        <taxon>Bacteria</taxon>
        <taxon>Pseudomonadati</taxon>
        <taxon>Pseudomonadota</taxon>
        <taxon>Gammaproteobacteria</taxon>
        <taxon>Thiotrichales</taxon>
        <taxon>Fastidiosibacteraceae</taxon>
        <taxon>Cysteiniphilum</taxon>
    </lineage>
</organism>
<dbReference type="Pfam" id="PF02779">
    <property type="entry name" value="Transket_pyr"/>
    <property type="match status" value="1"/>
</dbReference>
<dbReference type="AlphaFoldDB" id="A0A8J2Z4C8"/>
<dbReference type="Pfam" id="PF08541">
    <property type="entry name" value="ACP_syn_III_C"/>
    <property type="match status" value="1"/>
</dbReference>
<dbReference type="Gene3D" id="2.40.50.100">
    <property type="match status" value="1"/>
</dbReference>
<protein>
    <recommendedName>
        <fullName evidence="4">3-methyl-2-oxobutanoate dehydrogenase (2-methylpropanoyl-transferring)</fullName>
        <ecNumber evidence="4">1.2.4.4</ecNumber>
    </recommendedName>
</protein>
<dbReference type="InterPro" id="IPR005475">
    <property type="entry name" value="Transketolase-like_Pyr-bd"/>
</dbReference>
<dbReference type="NCBIfam" id="NF006829">
    <property type="entry name" value="PRK09352.1"/>
    <property type="match status" value="1"/>
</dbReference>
<dbReference type="Gene3D" id="3.40.50.970">
    <property type="match status" value="2"/>
</dbReference>
<comment type="caution">
    <text evidence="10">The sequence shown here is derived from an EMBL/GenBank/DDBJ whole genome shotgun (WGS) entry which is preliminary data.</text>
</comment>
<name>A0A8J2Z4C8_9GAMM</name>
<evidence type="ECO:0000256" key="3">
    <source>
        <dbReference type="ARBA" id="ARBA00003906"/>
    </source>
</evidence>
<evidence type="ECO:0000256" key="8">
    <source>
        <dbReference type="ARBA" id="ARBA00023052"/>
    </source>
</evidence>
<keyword evidence="11" id="KW-1185">Reference proteome</keyword>
<dbReference type="Pfam" id="PF08545">
    <property type="entry name" value="ACP_syn_III"/>
    <property type="match status" value="1"/>
</dbReference>
<evidence type="ECO:0000256" key="2">
    <source>
        <dbReference type="ARBA" id="ARBA00001964"/>
    </source>
</evidence>
<evidence type="ECO:0000256" key="6">
    <source>
        <dbReference type="ARBA" id="ARBA00022823"/>
    </source>
</evidence>
<dbReference type="OrthoDB" id="9780894at2"/>
<evidence type="ECO:0000313" key="11">
    <source>
        <dbReference type="Proteomes" id="UP000636949"/>
    </source>
</evidence>
<evidence type="ECO:0000256" key="1">
    <source>
        <dbReference type="ARBA" id="ARBA00001938"/>
    </source>
</evidence>
<dbReference type="SUPFAM" id="SSF52518">
    <property type="entry name" value="Thiamin diphosphate-binding fold (THDP-binding)"/>
    <property type="match status" value="2"/>
</dbReference>
<dbReference type="Gene3D" id="3.40.50.920">
    <property type="match status" value="1"/>
</dbReference>
<dbReference type="InterPro" id="IPR013747">
    <property type="entry name" value="ACP_syn_III_C"/>
</dbReference>
<keyword evidence="5" id="KW-0808">Transferase</keyword>
<dbReference type="GO" id="GO:0007584">
    <property type="term" value="P:response to nutrient"/>
    <property type="evidence" value="ECO:0007669"/>
    <property type="project" value="TreeGrafter"/>
</dbReference>
<dbReference type="Gene3D" id="3.40.47.10">
    <property type="match status" value="1"/>
</dbReference>
<dbReference type="InterPro" id="IPR001017">
    <property type="entry name" value="DH_E1"/>
</dbReference>
<dbReference type="PANTHER" id="PTHR42980:SF1">
    <property type="entry name" value="2-OXOISOVALERATE DEHYDROGENASE SUBUNIT BETA, MITOCHONDRIAL"/>
    <property type="match status" value="1"/>
</dbReference>
<dbReference type="InterPro" id="IPR011053">
    <property type="entry name" value="Single_hybrid_motif"/>
</dbReference>
<dbReference type="EC" id="1.2.4.4" evidence="4"/>
<dbReference type="InterPro" id="IPR009014">
    <property type="entry name" value="Transketo_C/PFOR_II"/>
</dbReference>
<dbReference type="CDD" id="cd06849">
    <property type="entry name" value="lipoyl_domain"/>
    <property type="match status" value="1"/>
</dbReference>
<evidence type="ECO:0000256" key="4">
    <source>
        <dbReference type="ARBA" id="ARBA00012277"/>
    </source>
</evidence>
<keyword evidence="7" id="KW-0560">Oxidoreductase</keyword>
<dbReference type="InterPro" id="IPR033248">
    <property type="entry name" value="Transketolase_C"/>
</dbReference>
<dbReference type="InterPro" id="IPR000089">
    <property type="entry name" value="Biotin_lipoyl"/>
</dbReference>
<dbReference type="GO" id="GO:0003863">
    <property type="term" value="F:branched-chain 2-oxo acid dehydrogenase activity"/>
    <property type="evidence" value="ECO:0007669"/>
    <property type="project" value="UniProtKB-EC"/>
</dbReference>
<evidence type="ECO:0000256" key="5">
    <source>
        <dbReference type="ARBA" id="ARBA00022679"/>
    </source>
</evidence>
<dbReference type="InterPro" id="IPR029061">
    <property type="entry name" value="THDP-binding"/>
</dbReference>
<dbReference type="InterPro" id="IPR013751">
    <property type="entry name" value="ACP_syn_III_N"/>
</dbReference>